<dbReference type="InterPro" id="IPR051317">
    <property type="entry name" value="Gfo/Idh/MocA_oxidoreduct"/>
</dbReference>
<dbReference type="EMBL" id="JACHEJ010000011">
    <property type="protein sequence ID" value="MBB6181655.1"/>
    <property type="molecule type" value="Genomic_DNA"/>
</dbReference>
<dbReference type="PANTHER" id="PTHR43708:SF8">
    <property type="entry name" value="OXIDOREDUCTASE"/>
    <property type="match status" value="1"/>
</dbReference>
<dbReference type="AlphaFoldDB" id="A0A7X0DEC6"/>
<dbReference type="Gene3D" id="3.40.50.720">
    <property type="entry name" value="NAD(P)-binding Rossmann-like Domain"/>
    <property type="match status" value="1"/>
</dbReference>
<dbReference type="InterPro" id="IPR055170">
    <property type="entry name" value="GFO_IDH_MocA-like_dom"/>
</dbReference>
<dbReference type="RefSeq" id="WP_077548959.1">
    <property type="nucleotide sequence ID" value="NZ_JACHEJ010000011.1"/>
</dbReference>
<comment type="caution">
    <text evidence="3">The sequence shown here is derived from an EMBL/GenBank/DDBJ whole genome shotgun (WGS) entry which is preliminary data.</text>
</comment>
<proteinExistence type="predicted"/>
<dbReference type="GO" id="GO:0000166">
    <property type="term" value="F:nucleotide binding"/>
    <property type="evidence" value="ECO:0007669"/>
    <property type="project" value="InterPro"/>
</dbReference>
<feature type="domain" description="GFO/IDH/MocA-like oxidoreductase" evidence="2">
    <location>
        <begin position="130"/>
        <end position="252"/>
    </location>
</feature>
<dbReference type="SUPFAM" id="SSF55347">
    <property type="entry name" value="Glyceraldehyde-3-phosphate dehydrogenase-like, C-terminal domain"/>
    <property type="match status" value="1"/>
</dbReference>
<dbReference type="Gene3D" id="3.30.360.10">
    <property type="entry name" value="Dihydrodipicolinate Reductase, domain 2"/>
    <property type="match status" value="1"/>
</dbReference>
<sequence>MTRRGVLIGCGFFARNHMLAWRDLPDVTIVAVCDLDPAKAAAFSEEFGARAYGDAAQMLKEVRPDFADIATTVSSHRSLVELAAGHGCAVICQKPFAENLIDADAMVDACKHAGVELLIHENFRWQAPIRRIGELIDSGAIGQPQFLRLNFRHAFDIYANQPYLAQVEDLALSDVGLHLFDVARRLFGEVIRISCETQRLNPNVTGQDAFLAQMRHANGAVASVECSFFSHYAPDRFVQTLALVEGDEGSIELGDGYRLWVHRQGECLEEVVEPPVPSWGARPWNLVQDSVIAFQQHVLDVLAGRAKPQPSGADNLETLRLTFAAVQSARNGGRQVKLAASGEEPPSA</sequence>
<dbReference type="SUPFAM" id="SSF51735">
    <property type="entry name" value="NAD(P)-binding Rossmann-fold domains"/>
    <property type="match status" value="1"/>
</dbReference>
<evidence type="ECO:0000259" key="1">
    <source>
        <dbReference type="Pfam" id="PF01408"/>
    </source>
</evidence>
<accession>A0A7X0DEC6</accession>
<dbReference type="InterPro" id="IPR000683">
    <property type="entry name" value="Gfo/Idh/MocA-like_OxRdtase_N"/>
</dbReference>
<dbReference type="InterPro" id="IPR036291">
    <property type="entry name" value="NAD(P)-bd_dom_sf"/>
</dbReference>
<dbReference type="Pfam" id="PF22725">
    <property type="entry name" value="GFO_IDH_MocA_C3"/>
    <property type="match status" value="1"/>
</dbReference>
<evidence type="ECO:0000313" key="3">
    <source>
        <dbReference type="EMBL" id="MBB6181655.1"/>
    </source>
</evidence>
<gene>
    <name evidence="3" type="ORF">HNQ75_003643</name>
</gene>
<dbReference type="Pfam" id="PF01408">
    <property type="entry name" value="GFO_IDH_MocA"/>
    <property type="match status" value="1"/>
</dbReference>
<keyword evidence="4" id="KW-1185">Reference proteome</keyword>
<protein>
    <submittedName>
        <fullName evidence="3">Putative dehydrogenase</fullName>
    </submittedName>
</protein>
<name>A0A7X0DEC6_9HYPH</name>
<evidence type="ECO:0000259" key="2">
    <source>
        <dbReference type="Pfam" id="PF22725"/>
    </source>
</evidence>
<dbReference type="PANTHER" id="PTHR43708">
    <property type="entry name" value="CONSERVED EXPRESSED OXIDOREDUCTASE (EUROFUNG)"/>
    <property type="match status" value="1"/>
</dbReference>
<dbReference type="Proteomes" id="UP000535501">
    <property type="component" value="Unassembled WGS sequence"/>
</dbReference>
<reference evidence="3 4" key="1">
    <citation type="submission" date="2020-08" db="EMBL/GenBank/DDBJ databases">
        <title>Genomic Encyclopedia of Type Strains, Phase IV (KMG-IV): sequencing the most valuable type-strain genomes for metagenomic binning, comparative biology and taxonomic classification.</title>
        <authorList>
            <person name="Goeker M."/>
        </authorList>
    </citation>
    <scope>NUCLEOTIDE SEQUENCE [LARGE SCALE GENOMIC DNA]</scope>
    <source>
        <strain evidence="3 4">DSM 102134</strain>
    </source>
</reference>
<organism evidence="3 4">
    <name type="scientific">Pseudorhizobium flavum</name>
    <dbReference type="NCBI Taxonomy" id="1335061"/>
    <lineage>
        <taxon>Bacteria</taxon>
        <taxon>Pseudomonadati</taxon>
        <taxon>Pseudomonadota</taxon>
        <taxon>Alphaproteobacteria</taxon>
        <taxon>Hyphomicrobiales</taxon>
        <taxon>Rhizobiaceae</taxon>
        <taxon>Rhizobium/Agrobacterium group</taxon>
        <taxon>Pseudorhizobium</taxon>
    </lineage>
</organism>
<evidence type="ECO:0000313" key="4">
    <source>
        <dbReference type="Proteomes" id="UP000535501"/>
    </source>
</evidence>
<feature type="domain" description="Gfo/Idh/MocA-like oxidoreductase N-terminal" evidence="1">
    <location>
        <begin position="6"/>
        <end position="117"/>
    </location>
</feature>